<dbReference type="Proteomes" id="UP000765509">
    <property type="component" value="Unassembled WGS sequence"/>
</dbReference>
<evidence type="ECO:0000313" key="2">
    <source>
        <dbReference type="Proteomes" id="UP000765509"/>
    </source>
</evidence>
<proteinExistence type="predicted"/>
<accession>A0A9Q3P9G2</accession>
<dbReference type="EMBL" id="AVOT02059651">
    <property type="protein sequence ID" value="MBW0553294.1"/>
    <property type="molecule type" value="Genomic_DNA"/>
</dbReference>
<protein>
    <submittedName>
        <fullName evidence="1">Uncharacterized protein</fullName>
    </submittedName>
</protein>
<sequence>MLPHLPQDMPLWQLPHIRPHPTLLLNILKLPLHPQDMPTALLTAVPTHLSLSGTYHPHAHIVPSQHSSNATLIPV</sequence>
<keyword evidence="2" id="KW-1185">Reference proteome</keyword>
<organism evidence="1 2">
    <name type="scientific">Austropuccinia psidii MF-1</name>
    <dbReference type="NCBI Taxonomy" id="1389203"/>
    <lineage>
        <taxon>Eukaryota</taxon>
        <taxon>Fungi</taxon>
        <taxon>Dikarya</taxon>
        <taxon>Basidiomycota</taxon>
        <taxon>Pucciniomycotina</taxon>
        <taxon>Pucciniomycetes</taxon>
        <taxon>Pucciniales</taxon>
        <taxon>Sphaerophragmiaceae</taxon>
        <taxon>Austropuccinia</taxon>
    </lineage>
</organism>
<name>A0A9Q3P9G2_9BASI</name>
<evidence type="ECO:0000313" key="1">
    <source>
        <dbReference type="EMBL" id="MBW0553294.1"/>
    </source>
</evidence>
<comment type="caution">
    <text evidence="1">The sequence shown here is derived from an EMBL/GenBank/DDBJ whole genome shotgun (WGS) entry which is preliminary data.</text>
</comment>
<dbReference type="AlphaFoldDB" id="A0A9Q3P9G2"/>
<reference evidence="1" key="1">
    <citation type="submission" date="2021-03" db="EMBL/GenBank/DDBJ databases">
        <title>Draft genome sequence of rust myrtle Austropuccinia psidii MF-1, a brazilian biotype.</title>
        <authorList>
            <person name="Quecine M.C."/>
            <person name="Pachon D.M.R."/>
            <person name="Bonatelli M.L."/>
            <person name="Correr F.H."/>
            <person name="Franceschini L.M."/>
            <person name="Leite T.F."/>
            <person name="Margarido G.R.A."/>
            <person name="Almeida C.A."/>
            <person name="Ferrarezi J.A."/>
            <person name="Labate C.A."/>
        </authorList>
    </citation>
    <scope>NUCLEOTIDE SEQUENCE</scope>
    <source>
        <strain evidence="1">MF-1</strain>
    </source>
</reference>
<gene>
    <name evidence="1" type="ORF">O181_093009</name>
</gene>